<dbReference type="Gene3D" id="2.40.30.160">
    <property type="match status" value="1"/>
</dbReference>
<dbReference type="RefSeq" id="WP_212687392.1">
    <property type="nucleotide sequence ID" value="NZ_JAGSPN010000004.1"/>
</dbReference>
<comment type="caution">
    <text evidence="1">The sequence shown here is derived from an EMBL/GenBank/DDBJ whole genome shotgun (WGS) entry which is preliminary data.</text>
</comment>
<dbReference type="InterPro" id="IPR045179">
    <property type="entry name" value="YgfZ/GcvT"/>
</dbReference>
<proteinExistence type="predicted"/>
<gene>
    <name evidence="1" type="ORF">KDM89_07885</name>
</gene>
<dbReference type="SUPFAM" id="SSF103025">
    <property type="entry name" value="Folate-binding domain"/>
    <property type="match status" value="1"/>
</dbReference>
<dbReference type="Gene3D" id="3.30.70.1630">
    <property type="match status" value="1"/>
</dbReference>
<dbReference type="GO" id="GO:0016226">
    <property type="term" value="P:iron-sulfur cluster assembly"/>
    <property type="evidence" value="ECO:0007669"/>
    <property type="project" value="TreeGrafter"/>
</dbReference>
<reference evidence="1" key="1">
    <citation type="submission" date="2021-04" db="EMBL/GenBank/DDBJ databases">
        <title>novel species isolated from subtropical streams in China.</title>
        <authorList>
            <person name="Lu H."/>
        </authorList>
    </citation>
    <scope>NUCLEOTIDE SEQUENCE</scope>
    <source>
        <strain evidence="1">LFS511W</strain>
    </source>
</reference>
<dbReference type="AlphaFoldDB" id="A0A941DLA4"/>
<sequence length="349" mass="38026">MNWQDISAITALDFTSGRITHLAPQSAQADWAQGFFTTLGDMAVFSASCDDAASFLHGQLSNDVERLPQGPVRRAAYCTAKGRMITSFSYWKNSDTIYLQCDANQQPAVQKRLQMFVLRSKVKLASLAESLIPLGLGGEKAEALLTTYFATLPAIGEHVHDAANGMLLRHEDAGAVARYQWLVPAEQFAAVWQTLKNALVLSNSSDWYLGDILSGVSRVVAATQELFVPQMINFELTGGVNFRKGCYPGQEIVARSQYLGKLKRRSFLASVAATGLQAGQELFNPASPEQPCGHVVNVELLNAGESLLLAEMTMADAEQGDIRVGTADGPALQFRELPYVIHDITRTPE</sequence>
<name>A0A941DLA4_9BURK</name>
<evidence type="ECO:0000313" key="1">
    <source>
        <dbReference type="EMBL" id="MBR7782055.1"/>
    </source>
</evidence>
<dbReference type="EMBL" id="JAGSPN010000004">
    <property type="protein sequence ID" value="MBR7782055.1"/>
    <property type="molecule type" value="Genomic_DNA"/>
</dbReference>
<dbReference type="NCBIfam" id="TIGR03317">
    <property type="entry name" value="ygfZ_signature"/>
    <property type="match status" value="1"/>
</dbReference>
<keyword evidence="2" id="KW-1185">Reference proteome</keyword>
<dbReference type="Proteomes" id="UP000680067">
    <property type="component" value="Unassembled WGS sequence"/>
</dbReference>
<evidence type="ECO:0000313" key="2">
    <source>
        <dbReference type="Proteomes" id="UP000680067"/>
    </source>
</evidence>
<dbReference type="Gene3D" id="3.30.70.1400">
    <property type="entry name" value="Aminomethyltransferase beta-barrel domains"/>
    <property type="match status" value="1"/>
</dbReference>
<protein>
    <submittedName>
        <fullName evidence="1">Folate-binding protein YgfZ</fullName>
    </submittedName>
</protein>
<dbReference type="PANTHER" id="PTHR22602">
    <property type="entry name" value="TRANSFERASE CAF17, MITOCHONDRIAL-RELATED"/>
    <property type="match status" value="1"/>
</dbReference>
<dbReference type="PANTHER" id="PTHR22602:SF0">
    <property type="entry name" value="TRANSFERASE CAF17, MITOCHONDRIAL-RELATED"/>
    <property type="match status" value="1"/>
</dbReference>
<organism evidence="1 2">
    <name type="scientific">Undibacterium luofuense</name>
    <dbReference type="NCBI Taxonomy" id="2828733"/>
    <lineage>
        <taxon>Bacteria</taxon>
        <taxon>Pseudomonadati</taxon>
        <taxon>Pseudomonadota</taxon>
        <taxon>Betaproteobacteria</taxon>
        <taxon>Burkholderiales</taxon>
        <taxon>Oxalobacteraceae</taxon>
        <taxon>Undibacterium</taxon>
    </lineage>
</organism>
<dbReference type="InterPro" id="IPR017703">
    <property type="entry name" value="YgfZ/GCV_T_CS"/>
</dbReference>
<accession>A0A941DLA4</accession>